<dbReference type="RefSeq" id="WP_104812594.1">
    <property type="nucleotide sequence ID" value="NZ_MQUB01000001.1"/>
</dbReference>
<dbReference type="PROSITE" id="PS51257">
    <property type="entry name" value="PROKAR_LIPOPROTEIN"/>
    <property type="match status" value="1"/>
</dbReference>
<keyword evidence="2" id="KW-1185">Reference proteome</keyword>
<name>A0A2S7KPY6_9FLAO</name>
<dbReference type="EMBL" id="MQUB01000001">
    <property type="protein sequence ID" value="PQB04667.1"/>
    <property type="molecule type" value="Genomic_DNA"/>
</dbReference>
<comment type="caution">
    <text evidence="1">The sequence shown here is derived from an EMBL/GenBank/DDBJ whole genome shotgun (WGS) entry which is preliminary data.</text>
</comment>
<gene>
    <name evidence="1" type="ORF">BST85_06990</name>
</gene>
<protein>
    <recommendedName>
        <fullName evidence="3">DUF3124 domain-containing protein</fullName>
    </recommendedName>
</protein>
<accession>A0A2S7KPY6</accession>
<dbReference type="AlphaFoldDB" id="A0A2S7KPY6"/>
<organism evidence="1 2">
    <name type="scientific">Aureitalea marina</name>
    <dbReference type="NCBI Taxonomy" id="930804"/>
    <lineage>
        <taxon>Bacteria</taxon>
        <taxon>Pseudomonadati</taxon>
        <taxon>Bacteroidota</taxon>
        <taxon>Flavobacteriia</taxon>
        <taxon>Flavobacteriales</taxon>
        <taxon>Flavobacteriaceae</taxon>
        <taxon>Aureitalea</taxon>
    </lineage>
</organism>
<evidence type="ECO:0008006" key="3">
    <source>
        <dbReference type="Google" id="ProtNLM"/>
    </source>
</evidence>
<proteinExistence type="predicted"/>
<dbReference type="OrthoDB" id="283474at2"/>
<evidence type="ECO:0000313" key="2">
    <source>
        <dbReference type="Proteomes" id="UP000239800"/>
    </source>
</evidence>
<dbReference type="Pfam" id="PF11322">
    <property type="entry name" value="DUF3124"/>
    <property type="match status" value="1"/>
</dbReference>
<evidence type="ECO:0000313" key="1">
    <source>
        <dbReference type="EMBL" id="PQB04667.1"/>
    </source>
</evidence>
<sequence length="171" mass="19044">MKLKYIILAGISFLVLTTSCELRADRSVKPDMEWMQRPTASLKSGLLNNGKTYLAVNPSIYDQSNTGLINLTTTVSLRNLDPEREIQLNSIQLYDTAGKLVKAYIDAPILMQPLETLQLIIVHEDNSGGTGANFIFDWSTQPLGIEPRFDAVMISTYGQGISFQFEGIRVK</sequence>
<dbReference type="Proteomes" id="UP000239800">
    <property type="component" value="Unassembled WGS sequence"/>
</dbReference>
<reference evidence="1 2" key="1">
    <citation type="submission" date="2016-11" db="EMBL/GenBank/DDBJ databases">
        <title>Trade-off between light-utilization and light-protection in marine flavobacteria.</title>
        <authorList>
            <person name="Kumagai Y."/>
        </authorList>
    </citation>
    <scope>NUCLEOTIDE SEQUENCE [LARGE SCALE GENOMIC DNA]</scope>
    <source>
        <strain evidence="1 2">NBRC 107741</strain>
    </source>
</reference>
<dbReference type="InterPro" id="IPR021471">
    <property type="entry name" value="DUF3124"/>
</dbReference>